<dbReference type="InterPro" id="IPR014480">
    <property type="entry name" value="Mannan-1_6-alpha_mannosidase"/>
</dbReference>
<dbReference type="Proteomes" id="UP001320420">
    <property type="component" value="Unassembled WGS sequence"/>
</dbReference>
<dbReference type="SUPFAM" id="SSF48208">
    <property type="entry name" value="Six-hairpin glycosidases"/>
    <property type="match status" value="1"/>
</dbReference>
<evidence type="ECO:0000256" key="6">
    <source>
        <dbReference type="ARBA" id="ARBA00023180"/>
    </source>
</evidence>
<keyword evidence="6" id="KW-0325">Glycoprotein</keyword>
<keyword evidence="7" id="KW-0326">Glycosidase</keyword>
<dbReference type="GO" id="GO:0016052">
    <property type="term" value="P:carbohydrate catabolic process"/>
    <property type="evidence" value="ECO:0007669"/>
    <property type="project" value="InterPro"/>
</dbReference>
<evidence type="ECO:0000313" key="10">
    <source>
        <dbReference type="Proteomes" id="UP001320420"/>
    </source>
</evidence>
<dbReference type="GO" id="GO:0009272">
    <property type="term" value="P:fungal-type cell wall biogenesis"/>
    <property type="evidence" value="ECO:0007669"/>
    <property type="project" value="TreeGrafter"/>
</dbReference>
<keyword evidence="4" id="KW-0732">Signal</keyword>
<dbReference type="EC" id="3.2.1.101" evidence="3"/>
<dbReference type="Gene3D" id="1.50.10.20">
    <property type="match status" value="1"/>
</dbReference>
<name>A0AAN9UWL2_9PEZI</name>
<dbReference type="PANTHER" id="PTHR12145:SF36">
    <property type="entry name" value="MANNAN ENDO-1,6-ALPHA-MANNOSIDASE DCW1"/>
    <property type="match status" value="1"/>
</dbReference>
<evidence type="ECO:0000313" key="9">
    <source>
        <dbReference type="EMBL" id="KAK7755563.1"/>
    </source>
</evidence>
<evidence type="ECO:0000256" key="4">
    <source>
        <dbReference type="ARBA" id="ARBA00022729"/>
    </source>
</evidence>
<evidence type="ECO:0000256" key="2">
    <source>
        <dbReference type="ARBA" id="ARBA00009699"/>
    </source>
</evidence>
<dbReference type="EMBL" id="JAKJXP020000012">
    <property type="protein sequence ID" value="KAK7755563.1"/>
    <property type="molecule type" value="Genomic_DNA"/>
</dbReference>
<dbReference type="GO" id="GO:0008496">
    <property type="term" value="F:mannan endo-1,6-alpha-mannosidase activity"/>
    <property type="evidence" value="ECO:0007669"/>
    <property type="project" value="UniProtKB-EC"/>
</dbReference>
<proteinExistence type="inferred from homology"/>
<gene>
    <name evidence="9" type="ORF">SLS62_002497</name>
</gene>
<evidence type="ECO:0000256" key="3">
    <source>
        <dbReference type="ARBA" id="ARBA00012350"/>
    </source>
</evidence>
<accession>A0AAN9UWL2</accession>
<dbReference type="PANTHER" id="PTHR12145">
    <property type="entry name" value="MANNAN ENDO-1,6-ALPHA-MANNOSIDASE DCW1"/>
    <property type="match status" value="1"/>
</dbReference>
<keyword evidence="10" id="KW-1185">Reference proteome</keyword>
<feature type="compositionally biased region" description="Low complexity" evidence="8">
    <location>
        <begin position="181"/>
        <end position="190"/>
    </location>
</feature>
<evidence type="ECO:0000256" key="8">
    <source>
        <dbReference type="SAM" id="MobiDB-lite"/>
    </source>
</evidence>
<dbReference type="AlphaFoldDB" id="A0AAN9UWL2"/>
<comment type="catalytic activity">
    <reaction evidence="1">
        <text>Random hydrolysis of (1-&gt;6)-alpha-D-mannosidic linkages in unbranched (1-&gt;6)-mannans.</text>
        <dbReference type="EC" id="3.2.1.101"/>
    </reaction>
</comment>
<reference evidence="9 10" key="1">
    <citation type="submission" date="2024-02" db="EMBL/GenBank/DDBJ databases">
        <title>De novo assembly and annotation of 12 fungi associated with fruit tree decline syndrome in Ontario, Canada.</title>
        <authorList>
            <person name="Sulman M."/>
            <person name="Ellouze W."/>
            <person name="Ilyukhin E."/>
        </authorList>
    </citation>
    <scope>NUCLEOTIDE SEQUENCE [LARGE SCALE GENOMIC DNA]</scope>
    <source>
        <strain evidence="9 10">M11/M66-122</strain>
    </source>
</reference>
<evidence type="ECO:0000256" key="1">
    <source>
        <dbReference type="ARBA" id="ARBA00001452"/>
    </source>
</evidence>
<evidence type="ECO:0000256" key="5">
    <source>
        <dbReference type="ARBA" id="ARBA00022801"/>
    </source>
</evidence>
<sequence length="240" mass="25140">MSKLAEDTYDLLSDIGLIDEKFNVYSGAQAAGCDEIDKIQISLDAAMLLEGCAYQYSFTGDDDWKERIDGLLSRTLDVFFPDGVAVEAACEKSKTCNTDMEFYKGFLHRSLAKTMQLAPQTADTILPVLKSSAKAAVARCTGGDNGRMCGFSWVADEFDESSAGAQSSVLAALYSAMTTTTANSSSTGDGQTSGGNGTTDSNGTGSNTTDDSTADSMGARSGIHLGVALASLLFATIIDI</sequence>
<organism evidence="9 10">
    <name type="scientific">Diatrype stigma</name>
    <dbReference type="NCBI Taxonomy" id="117547"/>
    <lineage>
        <taxon>Eukaryota</taxon>
        <taxon>Fungi</taxon>
        <taxon>Dikarya</taxon>
        <taxon>Ascomycota</taxon>
        <taxon>Pezizomycotina</taxon>
        <taxon>Sordariomycetes</taxon>
        <taxon>Xylariomycetidae</taxon>
        <taxon>Xylariales</taxon>
        <taxon>Diatrypaceae</taxon>
        <taxon>Diatrype</taxon>
    </lineage>
</organism>
<feature type="compositionally biased region" description="Low complexity" evidence="8">
    <location>
        <begin position="198"/>
        <end position="211"/>
    </location>
</feature>
<evidence type="ECO:0000256" key="7">
    <source>
        <dbReference type="ARBA" id="ARBA00023295"/>
    </source>
</evidence>
<dbReference type="Pfam" id="PF03663">
    <property type="entry name" value="Glyco_hydro_76"/>
    <property type="match status" value="1"/>
</dbReference>
<dbReference type="InterPro" id="IPR008928">
    <property type="entry name" value="6-hairpin_glycosidase_sf"/>
</dbReference>
<keyword evidence="5" id="KW-0378">Hydrolase</keyword>
<comment type="similarity">
    <text evidence="2">Belongs to the glycosyl hydrolase 76 family.</text>
</comment>
<protein>
    <recommendedName>
        <fullName evidence="3">mannan endo-1,6-alpha-mannosidase</fullName>
        <ecNumber evidence="3">3.2.1.101</ecNumber>
    </recommendedName>
</protein>
<dbReference type="InterPro" id="IPR005198">
    <property type="entry name" value="Glyco_hydro_76"/>
</dbReference>
<comment type="caution">
    <text evidence="9">The sequence shown here is derived from an EMBL/GenBank/DDBJ whole genome shotgun (WGS) entry which is preliminary data.</text>
</comment>
<feature type="region of interest" description="Disordered" evidence="8">
    <location>
        <begin position="181"/>
        <end position="215"/>
    </location>
</feature>